<reference evidence="11" key="1">
    <citation type="submission" date="2017-09" db="EMBL/GenBank/DDBJ databases">
        <title>Depth-based differentiation of microbial function through sediment-hosted aquifers and enrichment of novel symbionts in the deep terrestrial subsurface.</title>
        <authorList>
            <person name="Probst A.J."/>
            <person name="Ladd B."/>
            <person name="Jarett J.K."/>
            <person name="Geller-Mcgrath D.E."/>
            <person name="Sieber C.M.K."/>
            <person name="Emerson J.B."/>
            <person name="Anantharaman K."/>
            <person name="Thomas B.C."/>
            <person name="Malmstrom R."/>
            <person name="Stieglmeier M."/>
            <person name="Klingl A."/>
            <person name="Woyke T."/>
            <person name="Ryan C.M."/>
            <person name="Banfield J.F."/>
        </authorList>
    </citation>
    <scope>NUCLEOTIDE SEQUENCE [LARGE SCALE GENOMIC DNA]</scope>
</reference>
<dbReference type="GO" id="GO:0071555">
    <property type="term" value="P:cell wall organization"/>
    <property type="evidence" value="ECO:0007669"/>
    <property type="project" value="UniProtKB-UniRule"/>
</dbReference>
<dbReference type="CDD" id="cd16913">
    <property type="entry name" value="YkuD_like"/>
    <property type="match status" value="1"/>
</dbReference>
<evidence type="ECO:0000256" key="7">
    <source>
        <dbReference type="PROSITE-ProRule" id="PRU01373"/>
    </source>
</evidence>
<feature type="signal peptide" evidence="8">
    <location>
        <begin position="1"/>
        <end position="24"/>
    </location>
</feature>
<keyword evidence="3 8" id="KW-0732">Signal</keyword>
<dbReference type="Gene3D" id="2.130.10.130">
    <property type="entry name" value="Integrin alpha, N-terminal"/>
    <property type="match status" value="1"/>
</dbReference>
<sequence>MNKYLVVVFFIVVAGCFYSFPVVANDGVAFDELKVYSNNLQLINSTSLFNGDFSGYLDFDLIDVGGDGVDEVLLGVGYQEKPLIRLLRGDGSEINSWQPYSVGYEGRVNVASFDFDGDGKEEIITVPGEGGGPQVRIFDGYGQSKFTPGFFAYDASYRNGMELAVGDVNGDGTKEIIVSLFDEGKNIVSFFDRFGNKVLGDFTVELDNAFEPMKIAALDINQDGKDDVIMGSGVGMKSAVWVYNMSGDKLLEFDAYGSGFRGGVDVSVSYFNNIPYITTAAGFSGGPHVRFFDLAGQPKINPTFFVYDEGFKGGVNVSFGNLKGKNEVVVMPQTLQVDGDLSSNFKVIKVDLSEQRLYAYVRGRLDKTFLISSGKWGFDTPVGTFKIFKKRPLVRMSWVYGPNNPNNYDLPNVPDVLSFSGVFTIHGAYWHNNFGHRMSHGCVNVDLKNSKWIYDWAPMGIPVIVQP</sequence>
<dbReference type="InterPro" id="IPR005490">
    <property type="entry name" value="LD_TPept_cat_dom"/>
</dbReference>
<feature type="domain" description="L,D-TPase catalytic" evidence="9">
    <location>
        <begin position="346"/>
        <end position="466"/>
    </location>
</feature>
<evidence type="ECO:0000256" key="3">
    <source>
        <dbReference type="ARBA" id="ARBA00022729"/>
    </source>
</evidence>
<comment type="pathway">
    <text evidence="1 7">Cell wall biogenesis; peptidoglycan biosynthesis.</text>
</comment>
<dbReference type="Pfam" id="PF01839">
    <property type="entry name" value="FG-GAP"/>
    <property type="match status" value="1"/>
</dbReference>
<keyword evidence="5 7" id="KW-0573">Peptidoglycan synthesis</keyword>
<evidence type="ECO:0000313" key="11">
    <source>
        <dbReference type="Proteomes" id="UP000229901"/>
    </source>
</evidence>
<dbReference type="GO" id="GO:0005576">
    <property type="term" value="C:extracellular region"/>
    <property type="evidence" value="ECO:0007669"/>
    <property type="project" value="TreeGrafter"/>
</dbReference>
<evidence type="ECO:0000256" key="4">
    <source>
        <dbReference type="ARBA" id="ARBA00022960"/>
    </source>
</evidence>
<keyword evidence="6 7" id="KW-0961">Cell wall biogenesis/degradation</keyword>
<feature type="active site" description="Proton donor/acceptor" evidence="7">
    <location>
        <position position="426"/>
    </location>
</feature>
<dbReference type="Proteomes" id="UP000229901">
    <property type="component" value="Unassembled WGS sequence"/>
</dbReference>
<organism evidence="10 11">
    <name type="scientific">Candidatus Falkowbacteria bacterium CG10_big_fil_rev_8_21_14_0_10_39_11</name>
    <dbReference type="NCBI Taxonomy" id="1974565"/>
    <lineage>
        <taxon>Bacteria</taxon>
        <taxon>Candidatus Falkowiibacteriota</taxon>
    </lineage>
</organism>
<feature type="chain" id="PRO_5013917199" description="L,D-TPase catalytic domain-containing protein" evidence="8">
    <location>
        <begin position="25"/>
        <end position="467"/>
    </location>
</feature>
<dbReference type="SUPFAM" id="SSF141523">
    <property type="entry name" value="L,D-transpeptidase catalytic domain-like"/>
    <property type="match status" value="1"/>
</dbReference>
<dbReference type="Pfam" id="PF13517">
    <property type="entry name" value="FG-GAP_3"/>
    <property type="match status" value="1"/>
</dbReference>
<dbReference type="UniPathway" id="UPA00219"/>
<dbReference type="PROSITE" id="PS52029">
    <property type="entry name" value="LD_TPASE"/>
    <property type="match status" value="1"/>
</dbReference>
<dbReference type="PANTHER" id="PTHR30582">
    <property type="entry name" value="L,D-TRANSPEPTIDASE"/>
    <property type="match status" value="1"/>
</dbReference>
<dbReference type="GO" id="GO:0016740">
    <property type="term" value="F:transferase activity"/>
    <property type="evidence" value="ECO:0007669"/>
    <property type="project" value="UniProtKB-KW"/>
</dbReference>
<evidence type="ECO:0000256" key="6">
    <source>
        <dbReference type="ARBA" id="ARBA00023316"/>
    </source>
</evidence>
<dbReference type="InterPro" id="IPR038063">
    <property type="entry name" value="Transpep_catalytic_dom"/>
</dbReference>
<gene>
    <name evidence="10" type="ORF">COT97_01610</name>
</gene>
<evidence type="ECO:0000256" key="2">
    <source>
        <dbReference type="ARBA" id="ARBA00022679"/>
    </source>
</evidence>
<evidence type="ECO:0000256" key="8">
    <source>
        <dbReference type="SAM" id="SignalP"/>
    </source>
</evidence>
<dbReference type="GO" id="GO:0071972">
    <property type="term" value="F:peptidoglycan L,D-transpeptidase activity"/>
    <property type="evidence" value="ECO:0007669"/>
    <property type="project" value="TreeGrafter"/>
</dbReference>
<proteinExistence type="predicted"/>
<dbReference type="AlphaFoldDB" id="A0A2H0V5P8"/>
<keyword evidence="4 7" id="KW-0133">Cell shape</keyword>
<dbReference type="InterPro" id="IPR028994">
    <property type="entry name" value="Integrin_alpha_N"/>
</dbReference>
<dbReference type="Gene3D" id="2.40.440.10">
    <property type="entry name" value="L,D-transpeptidase catalytic domain-like"/>
    <property type="match status" value="1"/>
</dbReference>
<dbReference type="Pfam" id="PF03734">
    <property type="entry name" value="YkuD"/>
    <property type="match status" value="1"/>
</dbReference>
<evidence type="ECO:0000256" key="5">
    <source>
        <dbReference type="ARBA" id="ARBA00022984"/>
    </source>
</evidence>
<evidence type="ECO:0000313" key="10">
    <source>
        <dbReference type="EMBL" id="PIR94385.1"/>
    </source>
</evidence>
<dbReference type="EMBL" id="PFAP01000007">
    <property type="protein sequence ID" value="PIR94385.1"/>
    <property type="molecule type" value="Genomic_DNA"/>
</dbReference>
<dbReference type="InterPro" id="IPR013517">
    <property type="entry name" value="FG-GAP"/>
</dbReference>
<feature type="active site" description="Nucleophile" evidence="7">
    <location>
        <position position="442"/>
    </location>
</feature>
<accession>A0A2H0V5P8</accession>
<comment type="caution">
    <text evidence="10">The sequence shown here is derived from an EMBL/GenBank/DDBJ whole genome shotgun (WGS) entry which is preliminary data.</text>
</comment>
<dbReference type="SUPFAM" id="SSF69318">
    <property type="entry name" value="Integrin alpha N-terminal domain"/>
    <property type="match status" value="1"/>
</dbReference>
<protein>
    <recommendedName>
        <fullName evidence="9">L,D-TPase catalytic domain-containing protein</fullName>
    </recommendedName>
</protein>
<dbReference type="GO" id="GO:0008360">
    <property type="term" value="P:regulation of cell shape"/>
    <property type="evidence" value="ECO:0007669"/>
    <property type="project" value="UniProtKB-UniRule"/>
</dbReference>
<keyword evidence="2" id="KW-0808">Transferase</keyword>
<evidence type="ECO:0000259" key="9">
    <source>
        <dbReference type="PROSITE" id="PS52029"/>
    </source>
</evidence>
<dbReference type="PROSITE" id="PS51257">
    <property type="entry name" value="PROKAR_LIPOPROTEIN"/>
    <property type="match status" value="1"/>
</dbReference>
<dbReference type="InterPro" id="IPR050979">
    <property type="entry name" value="LD-transpeptidase"/>
</dbReference>
<name>A0A2H0V5P8_9BACT</name>
<evidence type="ECO:0000256" key="1">
    <source>
        <dbReference type="ARBA" id="ARBA00004752"/>
    </source>
</evidence>
<dbReference type="PANTHER" id="PTHR30582:SF2">
    <property type="entry name" value="L,D-TRANSPEPTIDASE YCIB-RELATED"/>
    <property type="match status" value="1"/>
</dbReference>
<dbReference type="GO" id="GO:0018104">
    <property type="term" value="P:peptidoglycan-protein cross-linking"/>
    <property type="evidence" value="ECO:0007669"/>
    <property type="project" value="TreeGrafter"/>
</dbReference>